<evidence type="ECO:0000313" key="2">
    <source>
        <dbReference type="Proteomes" id="UP000319143"/>
    </source>
</evidence>
<proteinExistence type="predicted"/>
<evidence type="ECO:0000313" key="1">
    <source>
        <dbReference type="EMBL" id="TWU32475.1"/>
    </source>
</evidence>
<gene>
    <name evidence="1" type="ORF">Poly41_54530</name>
</gene>
<dbReference type="RefSeq" id="WP_231615937.1">
    <property type="nucleotide sequence ID" value="NZ_SJPV01000012.1"/>
</dbReference>
<dbReference type="Gene3D" id="1.50.10.140">
    <property type="match status" value="1"/>
</dbReference>
<comment type="caution">
    <text evidence="1">The sequence shown here is derived from an EMBL/GenBank/DDBJ whole genome shotgun (WGS) entry which is preliminary data.</text>
</comment>
<sequence length="253" mass="28271">MPNWSDHVRVLQKLVGGIWIVLALDVACAQALRVNATGHDSRIDIEWESDGLPGNLFDIYRSEKPDGAFEKINETPHRVNVYSDFLGQNPVQRFYRVVPAGDSMVRAPIVSARTRPMSDDELLESVQEATFRYFWNFGHPVSGLARERNTSGDTCTIGGSGFGLMAIVVGAERGFVTRAQSAERILKTVRFLEDKTPRYHGAWAHWVNGRTGATIPFARKNGIHADDGGDLVETSFLVQGLLTVRQYFDRVYD</sequence>
<protein>
    <recommendedName>
        <fullName evidence="3">Glycoamylase-like domain-containing protein</fullName>
    </recommendedName>
</protein>
<dbReference type="Proteomes" id="UP000319143">
    <property type="component" value="Unassembled WGS sequence"/>
</dbReference>
<reference evidence="1 2" key="1">
    <citation type="submission" date="2019-02" db="EMBL/GenBank/DDBJ databases">
        <title>Deep-cultivation of Planctomycetes and their phenomic and genomic characterization uncovers novel biology.</title>
        <authorList>
            <person name="Wiegand S."/>
            <person name="Jogler M."/>
            <person name="Boedeker C."/>
            <person name="Pinto D."/>
            <person name="Vollmers J."/>
            <person name="Rivas-Marin E."/>
            <person name="Kohn T."/>
            <person name="Peeters S.H."/>
            <person name="Heuer A."/>
            <person name="Rast P."/>
            <person name="Oberbeckmann S."/>
            <person name="Bunk B."/>
            <person name="Jeske O."/>
            <person name="Meyerdierks A."/>
            <person name="Storesund J.E."/>
            <person name="Kallscheuer N."/>
            <person name="Luecker S."/>
            <person name="Lage O.M."/>
            <person name="Pohl T."/>
            <person name="Merkel B.J."/>
            <person name="Hornburger P."/>
            <person name="Mueller R.-W."/>
            <person name="Bruemmer F."/>
            <person name="Labrenz M."/>
            <person name="Spormann A.M."/>
            <person name="Op Den Camp H."/>
            <person name="Overmann J."/>
            <person name="Amann R."/>
            <person name="Jetten M.S.M."/>
            <person name="Mascher T."/>
            <person name="Medema M.H."/>
            <person name="Devos D.P."/>
            <person name="Kaster A.-K."/>
            <person name="Ovreas L."/>
            <person name="Rohde M."/>
            <person name="Galperin M.Y."/>
            <person name="Jogler C."/>
        </authorList>
    </citation>
    <scope>NUCLEOTIDE SEQUENCE [LARGE SCALE GENOMIC DNA]</scope>
    <source>
        <strain evidence="1 2">Poly41</strain>
    </source>
</reference>
<dbReference type="EMBL" id="SJPV01000012">
    <property type="protein sequence ID" value="TWU32475.1"/>
    <property type="molecule type" value="Genomic_DNA"/>
</dbReference>
<organism evidence="1 2">
    <name type="scientific">Novipirellula artificiosorum</name>
    <dbReference type="NCBI Taxonomy" id="2528016"/>
    <lineage>
        <taxon>Bacteria</taxon>
        <taxon>Pseudomonadati</taxon>
        <taxon>Planctomycetota</taxon>
        <taxon>Planctomycetia</taxon>
        <taxon>Pirellulales</taxon>
        <taxon>Pirellulaceae</taxon>
        <taxon>Novipirellula</taxon>
    </lineage>
</organism>
<accession>A0A5C6D8M8</accession>
<evidence type="ECO:0008006" key="3">
    <source>
        <dbReference type="Google" id="ProtNLM"/>
    </source>
</evidence>
<keyword evidence="2" id="KW-1185">Reference proteome</keyword>
<dbReference type="AlphaFoldDB" id="A0A5C6D8M8"/>
<name>A0A5C6D8M8_9BACT</name>